<feature type="transmembrane region" description="Helical" evidence="1">
    <location>
        <begin position="386"/>
        <end position="405"/>
    </location>
</feature>
<keyword evidence="1" id="KW-0812">Transmembrane</keyword>
<evidence type="ECO:0000256" key="1">
    <source>
        <dbReference type="SAM" id="Phobius"/>
    </source>
</evidence>
<dbReference type="SMART" id="SM00481">
    <property type="entry name" value="POLIIIAc"/>
    <property type="match status" value="1"/>
</dbReference>
<proteinExistence type="predicted"/>
<keyword evidence="1" id="KW-0472">Membrane</keyword>
<dbReference type="EMBL" id="JBGUAW010000006">
    <property type="protein sequence ID" value="MFA9461131.1"/>
    <property type="molecule type" value="Genomic_DNA"/>
</dbReference>
<reference evidence="3 4" key="1">
    <citation type="submission" date="2024-08" db="EMBL/GenBank/DDBJ databases">
        <title>Whole-genome sequencing of halo(alkali)philic microorganisms from hypersaline lakes.</title>
        <authorList>
            <person name="Sorokin D.Y."/>
            <person name="Merkel A.Y."/>
            <person name="Messina E."/>
            <person name="Yakimov M."/>
        </authorList>
    </citation>
    <scope>NUCLEOTIDE SEQUENCE [LARGE SCALE GENOMIC DNA]</scope>
    <source>
        <strain evidence="3 4">Cl-TMA</strain>
    </source>
</reference>
<name>A0ABV4TUX5_9GAMM</name>
<dbReference type="Gene3D" id="3.20.20.140">
    <property type="entry name" value="Metal-dependent hydrolases"/>
    <property type="match status" value="1"/>
</dbReference>
<protein>
    <submittedName>
        <fullName evidence="3">PHP domain-containing protein</fullName>
    </submittedName>
</protein>
<keyword evidence="1" id="KW-1133">Transmembrane helix</keyword>
<accession>A0ABV4TUX5</accession>
<evidence type="ECO:0000313" key="3">
    <source>
        <dbReference type="EMBL" id="MFA9461131.1"/>
    </source>
</evidence>
<feature type="domain" description="Polymerase/histidinol phosphatase N-terminal" evidence="2">
    <location>
        <begin position="145"/>
        <end position="213"/>
    </location>
</feature>
<dbReference type="InterPro" id="IPR003141">
    <property type="entry name" value="Pol/His_phosphatase_N"/>
</dbReference>
<feature type="transmembrane region" description="Helical" evidence="1">
    <location>
        <begin position="412"/>
        <end position="437"/>
    </location>
</feature>
<organism evidence="3 4">
    <name type="scientific">Thiohalorhabdus methylotrophus</name>
    <dbReference type="NCBI Taxonomy" id="3242694"/>
    <lineage>
        <taxon>Bacteria</taxon>
        <taxon>Pseudomonadati</taxon>
        <taxon>Pseudomonadota</taxon>
        <taxon>Gammaproteobacteria</taxon>
        <taxon>Thiohalorhabdales</taxon>
        <taxon>Thiohalorhabdaceae</taxon>
        <taxon>Thiohalorhabdus</taxon>
    </lineage>
</organism>
<dbReference type="InterPro" id="IPR016195">
    <property type="entry name" value="Pol/histidinol_Pase-like"/>
</dbReference>
<evidence type="ECO:0000259" key="2">
    <source>
        <dbReference type="SMART" id="SM00481"/>
    </source>
</evidence>
<evidence type="ECO:0000313" key="4">
    <source>
        <dbReference type="Proteomes" id="UP001575181"/>
    </source>
</evidence>
<gene>
    <name evidence="3" type="ORF">ACERLL_09875</name>
</gene>
<comment type="caution">
    <text evidence="3">The sequence shown here is derived from an EMBL/GenBank/DDBJ whole genome shotgun (WGS) entry which is preliminary data.</text>
</comment>
<keyword evidence="4" id="KW-1185">Reference proteome</keyword>
<feature type="transmembrane region" description="Helical" evidence="1">
    <location>
        <begin position="108"/>
        <end position="128"/>
    </location>
</feature>
<sequence>MRLAPIWGRTEAVLLLMAMAITLLALLPWSPQGPFDARTYEPLSGTTLSYPGRGALVEPAASLGHALAGAPDPRTAAISTALWALLGGAIWGALEARKRRRRVVPPAMARGLLVLLAFLAYAALYLLVPFPGWRLEAAEPDTIVTDLQVHTHHSYDGLYTPRAALALLHARGVEVAGITEHRNPAGALMVRKAGRADDKLPAVLPGMELGAPEGQVLGLGIRGRDDLPRRLRSYPEVSRFGRDLHRRHGGVVLALGWLLDPEDVRRLAAAGVDGFEIANLGHPGVPSDTRRAILREARRRDLALVADSDWHGWTGAWRTWTLIRPESPGARPLREQVLRALRAPEPDRVIPVVAGYLGPPSWARAALAPVCELTRYAGALSPERVLGWWLWMLLALPAARGLRILGHAPGPVLTASGLVAVGLALIGAAGPLALFPAPQAVSPEFHRRVGGAGIGLGVLAIVAGAAALRRLPRPATR</sequence>
<dbReference type="Proteomes" id="UP001575181">
    <property type="component" value="Unassembled WGS sequence"/>
</dbReference>
<feature type="transmembrane region" description="Helical" evidence="1">
    <location>
        <begin position="12"/>
        <end position="30"/>
    </location>
</feature>
<dbReference type="SUPFAM" id="SSF89550">
    <property type="entry name" value="PHP domain-like"/>
    <property type="match status" value="1"/>
</dbReference>
<feature type="transmembrane region" description="Helical" evidence="1">
    <location>
        <begin position="76"/>
        <end position="96"/>
    </location>
</feature>
<feature type="transmembrane region" description="Helical" evidence="1">
    <location>
        <begin position="449"/>
        <end position="468"/>
    </location>
</feature>